<dbReference type="EMBL" id="CP046315">
    <property type="protein sequence ID" value="QGS11270.1"/>
    <property type="molecule type" value="Genomic_DNA"/>
</dbReference>
<dbReference type="UniPathway" id="UPA00098">
    <property type="reaction ID" value="UER00361"/>
</dbReference>
<dbReference type="Gene3D" id="3.40.50.720">
    <property type="entry name" value="NAD(P)-binding Rossmann-like Domain"/>
    <property type="match status" value="1"/>
</dbReference>
<dbReference type="InterPro" id="IPR008927">
    <property type="entry name" value="6-PGluconate_DH-like_C_sf"/>
</dbReference>
<dbReference type="NCBIfam" id="TIGR00112">
    <property type="entry name" value="proC"/>
    <property type="match status" value="1"/>
</dbReference>
<keyword evidence="5" id="KW-0963">Cytoplasm</keyword>
<dbReference type="GO" id="GO:0005737">
    <property type="term" value="C:cytoplasm"/>
    <property type="evidence" value="ECO:0007669"/>
    <property type="project" value="UniProtKB-SubCell"/>
</dbReference>
<dbReference type="PANTHER" id="PTHR11645:SF0">
    <property type="entry name" value="PYRROLINE-5-CARBOXYLATE REDUCTASE 3"/>
    <property type="match status" value="1"/>
</dbReference>
<comment type="function">
    <text evidence="4 5">Catalyzes the reduction of 1-pyrroline-5-carboxylate (PCA) to L-proline.</text>
</comment>
<dbReference type="Gene3D" id="1.10.3730.10">
    <property type="entry name" value="ProC C-terminal domain-like"/>
    <property type="match status" value="1"/>
</dbReference>
<gene>
    <name evidence="5 10" type="primary">proC</name>
    <name evidence="10" type="ORF">FOC40_07555</name>
</gene>
<evidence type="ECO:0000313" key="10">
    <source>
        <dbReference type="EMBL" id="QGS11270.1"/>
    </source>
</evidence>
<dbReference type="InterPro" id="IPR000304">
    <property type="entry name" value="Pyrroline-COOH_reductase"/>
</dbReference>
<reference evidence="10 11" key="1">
    <citation type="submission" date="2019-11" db="EMBL/GenBank/DDBJ databases">
        <title>FDA dAtabase for Regulatory Grade micrObial Sequences (FDA-ARGOS): Supporting development and validation of Infectious Disease Dx tests.</title>
        <authorList>
            <person name="Stonesifer R."/>
            <person name="Tallon L."/>
            <person name="Sadzewicz L."/>
            <person name="Vavikolanu K."/>
            <person name="Mehta A."/>
            <person name="Aluvathingal J."/>
            <person name="Nadendla S."/>
            <person name="Myers T."/>
            <person name="Yan Y."/>
            <person name="Sichtig H."/>
        </authorList>
    </citation>
    <scope>NUCLEOTIDE SEQUENCE [LARGE SCALE GENOMIC DNA]</scope>
    <source>
        <strain evidence="10 11">FDAARGOS_732</strain>
    </source>
</reference>
<dbReference type="EC" id="1.5.1.2" evidence="5 6"/>
<dbReference type="GO" id="GO:0055129">
    <property type="term" value="P:L-proline biosynthetic process"/>
    <property type="evidence" value="ECO:0007669"/>
    <property type="project" value="UniProtKB-UniRule"/>
</dbReference>
<proteinExistence type="inferred from homology"/>
<dbReference type="SUPFAM" id="SSF48179">
    <property type="entry name" value="6-phosphogluconate dehydrogenase C-terminal domain-like"/>
    <property type="match status" value="1"/>
</dbReference>
<keyword evidence="5" id="KW-0641">Proline biosynthesis</keyword>
<evidence type="ECO:0000256" key="1">
    <source>
        <dbReference type="ARBA" id="ARBA00005525"/>
    </source>
</evidence>
<evidence type="ECO:0000256" key="6">
    <source>
        <dbReference type="NCBIfam" id="TIGR00112"/>
    </source>
</evidence>
<comment type="catalytic activity">
    <reaction evidence="5">
        <text>L-proline + NADP(+) = (S)-1-pyrroline-5-carboxylate + NADPH + 2 H(+)</text>
        <dbReference type="Rhea" id="RHEA:14109"/>
        <dbReference type="ChEBI" id="CHEBI:15378"/>
        <dbReference type="ChEBI" id="CHEBI:17388"/>
        <dbReference type="ChEBI" id="CHEBI:57783"/>
        <dbReference type="ChEBI" id="CHEBI:58349"/>
        <dbReference type="ChEBI" id="CHEBI:60039"/>
        <dbReference type="EC" id="1.5.1.2"/>
    </reaction>
</comment>
<protein>
    <recommendedName>
        <fullName evidence="5 6">Pyrroline-5-carboxylate reductase</fullName>
        <shortName evidence="5">P5C reductase</shortName>
        <shortName evidence="5">P5CR</shortName>
        <ecNumber evidence="5 6">1.5.1.2</ecNumber>
    </recommendedName>
    <alternativeName>
        <fullName evidence="5">PCA reductase</fullName>
    </alternativeName>
</protein>
<dbReference type="HAMAP" id="MF_01925">
    <property type="entry name" value="P5C_reductase"/>
    <property type="match status" value="1"/>
</dbReference>
<feature type="domain" description="Pyrroline-5-carboxylate reductase catalytic N-terminal" evidence="8">
    <location>
        <begin position="2"/>
        <end position="97"/>
    </location>
</feature>
<name>A0A857A6X6_9ACTO</name>
<evidence type="ECO:0000256" key="4">
    <source>
        <dbReference type="ARBA" id="ARBA00058118"/>
    </source>
</evidence>
<feature type="binding site" evidence="7">
    <location>
        <position position="54"/>
    </location>
    <ligand>
        <name>NADPH</name>
        <dbReference type="ChEBI" id="CHEBI:57783"/>
    </ligand>
</feature>
<evidence type="ECO:0000256" key="3">
    <source>
        <dbReference type="ARBA" id="ARBA00023002"/>
    </source>
</evidence>
<dbReference type="SUPFAM" id="SSF51735">
    <property type="entry name" value="NAD(P)-binding Rossmann-fold domains"/>
    <property type="match status" value="1"/>
</dbReference>
<keyword evidence="2 5" id="KW-0521">NADP</keyword>
<accession>A0A857A6X6</accession>
<comment type="subcellular location">
    <subcellularLocation>
        <location evidence="5">Cytoplasm</location>
    </subcellularLocation>
</comment>
<dbReference type="InterPro" id="IPR028939">
    <property type="entry name" value="P5C_Rdtase_cat_N"/>
</dbReference>
<evidence type="ECO:0000259" key="8">
    <source>
        <dbReference type="Pfam" id="PF03807"/>
    </source>
</evidence>
<evidence type="ECO:0000256" key="5">
    <source>
        <dbReference type="HAMAP-Rule" id="MF_01925"/>
    </source>
</evidence>
<dbReference type="InterPro" id="IPR036291">
    <property type="entry name" value="NAD(P)-bd_dom_sf"/>
</dbReference>
<keyword evidence="3 5" id="KW-0560">Oxidoreductase</keyword>
<evidence type="ECO:0000313" key="11">
    <source>
        <dbReference type="Proteomes" id="UP000424490"/>
    </source>
</evidence>
<dbReference type="PANTHER" id="PTHR11645">
    <property type="entry name" value="PYRROLINE-5-CARBOXYLATE REDUCTASE"/>
    <property type="match status" value="1"/>
</dbReference>
<dbReference type="AlphaFoldDB" id="A0A857A6X6"/>
<dbReference type="InterPro" id="IPR029036">
    <property type="entry name" value="P5CR_dimer"/>
</dbReference>
<feature type="domain" description="Pyrroline-5-carboxylate reductase dimerisation" evidence="9">
    <location>
        <begin position="160"/>
        <end position="264"/>
    </location>
</feature>
<evidence type="ECO:0000256" key="7">
    <source>
        <dbReference type="PIRSR" id="PIRSR000193-1"/>
    </source>
</evidence>
<evidence type="ECO:0000259" key="9">
    <source>
        <dbReference type="Pfam" id="PF14748"/>
    </source>
</evidence>
<feature type="binding site" evidence="7">
    <location>
        <begin position="67"/>
        <end position="70"/>
    </location>
    <ligand>
        <name>NADP(+)</name>
        <dbReference type="ChEBI" id="CHEBI:58349"/>
    </ligand>
</feature>
<sequence length="268" mass="27455">MRIGFIGTGAMAQAIARGAVASGVDPATLVFSNRTATKACDLADELGGNAASSNASLARQVDIVILAVKPKDQRAVIKEISPIVVGRPDICVVSLAAGRTLDQITTDFGAGIPLVRVMPNVAATVGQSMTALTATRTTDAQVDAVRSLMDSVGRTILIDEDYFPVFQALASCSPAWYFQIVDSFARAGLKYGLSKDSAVEIAAQAMAGAATLLLAERENGTIPAQLIDRVTSPGGTTIAGLLAAEEGGLSTALVSAVDASIHADSHLG</sequence>
<dbReference type="Proteomes" id="UP000424490">
    <property type="component" value="Chromosome"/>
</dbReference>
<dbReference type="PIRSF" id="PIRSF000193">
    <property type="entry name" value="Pyrrol-5-carb_rd"/>
    <property type="match status" value="1"/>
</dbReference>
<comment type="catalytic activity">
    <reaction evidence="5">
        <text>L-proline + NAD(+) = (S)-1-pyrroline-5-carboxylate + NADH + 2 H(+)</text>
        <dbReference type="Rhea" id="RHEA:14105"/>
        <dbReference type="ChEBI" id="CHEBI:15378"/>
        <dbReference type="ChEBI" id="CHEBI:17388"/>
        <dbReference type="ChEBI" id="CHEBI:57540"/>
        <dbReference type="ChEBI" id="CHEBI:57945"/>
        <dbReference type="ChEBI" id="CHEBI:60039"/>
        <dbReference type="EC" id="1.5.1.2"/>
    </reaction>
</comment>
<dbReference type="Pfam" id="PF03807">
    <property type="entry name" value="F420_oxidored"/>
    <property type="match status" value="1"/>
</dbReference>
<evidence type="ECO:0000256" key="2">
    <source>
        <dbReference type="ARBA" id="ARBA00022857"/>
    </source>
</evidence>
<comment type="pathway">
    <text evidence="5">Amino-acid biosynthesis; L-proline biosynthesis; L-proline from L-glutamate 5-semialdehyde: step 1/1.</text>
</comment>
<comment type="similarity">
    <text evidence="1 5">Belongs to the pyrroline-5-carboxylate reductase family.</text>
</comment>
<dbReference type="FunFam" id="1.10.3730.10:FF:000001">
    <property type="entry name" value="Pyrroline-5-carboxylate reductase"/>
    <property type="match status" value="1"/>
</dbReference>
<dbReference type="RefSeq" id="WP_003795035.1">
    <property type="nucleotide sequence ID" value="NZ_CP046315.1"/>
</dbReference>
<dbReference type="GO" id="GO:0004735">
    <property type="term" value="F:pyrroline-5-carboxylate reductase activity"/>
    <property type="evidence" value="ECO:0007669"/>
    <property type="project" value="UniProtKB-UniRule"/>
</dbReference>
<keyword evidence="5" id="KW-0028">Amino-acid biosynthesis</keyword>
<feature type="binding site" evidence="7">
    <location>
        <begin position="6"/>
        <end position="11"/>
    </location>
    <ligand>
        <name>NADP(+)</name>
        <dbReference type="ChEBI" id="CHEBI:58349"/>
    </ligand>
</feature>
<dbReference type="Pfam" id="PF14748">
    <property type="entry name" value="P5CR_dimer"/>
    <property type="match status" value="1"/>
</dbReference>
<organism evidence="10 11">
    <name type="scientific">Schaalia odontolytica</name>
    <dbReference type="NCBI Taxonomy" id="1660"/>
    <lineage>
        <taxon>Bacteria</taxon>
        <taxon>Bacillati</taxon>
        <taxon>Actinomycetota</taxon>
        <taxon>Actinomycetes</taxon>
        <taxon>Actinomycetales</taxon>
        <taxon>Actinomycetaceae</taxon>
        <taxon>Schaalia</taxon>
    </lineage>
</organism>